<proteinExistence type="predicted"/>
<reference evidence="1" key="1">
    <citation type="submission" date="2014-09" db="EMBL/GenBank/DDBJ databases">
        <authorList>
            <person name="Magalhaes I.L.F."/>
            <person name="Oliveira U."/>
            <person name="Santos F.R."/>
            <person name="Vidigal T.H.D.A."/>
            <person name="Brescovit A.D."/>
            <person name="Santos A.J."/>
        </authorList>
    </citation>
    <scope>NUCLEOTIDE SEQUENCE</scope>
    <source>
        <tissue evidence="1">Shoot tissue taken approximately 20 cm above the soil surface</tissue>
    </source>
</reference>
<dbReference type="AlphaFoldDB" id="A0A0A8YF90"/>
<protein>
    <submittedName>
        <fullName evidence="1">Uncharacterized protein</fullName>
    </submittedName>
</protein>
<organism evidence="1">
    <name type="scientific">Arundo donax</name>
    <name type="common">Giant reed</name>
    <name type="synonym">Donax arundinaceus</name>
    <dbReference type="NCBI Taxonomy" id="35708"/>
    <lineage>
        <taxon>Eukaryota</taxon>
        <taxon>Viridiplantae</taxon>
        <taxon>Streptophyta</taxon>
        <taxon>Embryophyta</taxon>
        <taxon>Tracheophyta</taxon>
        <taxon>Spermatophyta</taxon>
        <taxon>Magnoliopsida</taxon>
        <taxon>Liliopsida</taxon>
        <taxon>Poales</taxon>
        <taxon>Poaceae</taxon>
        <taxon>PACMAD clade</taxon>
        <taxon>Arundinoideae</taxon>
        <taxon>Arundineae</taxon>
        <taxon>Arundo</taxon>
    </lineage>
</organism>
<accession>A0A0A8YF90</accession>
<sequence length="30" mass="3545">MLWSPVTLPYKKQFLVQSLNEETGLCCLFR</sequence>
<reference evidence="1" key="2">
    <citation type="journal article" date="2015" name="Data Brief">
        <title>Shoot transcriptome of the giant reed, Arundo donax.</title>
        <authorList>
            <person name="Barrero R.A."/>
            <person name="Guerrero F.D."/>
            <person name="Moolhuijzen P."/>
            <person name="Goolsby J.A."/>
            <person name="Tidwell J."/>
            <person name="Bellgard S.E."/>
            <person name="Bellgard M.I."/>
        </authorList>
    </citation>
    <scope>NUCLEOTIDE SEQUENCE</scope>
    <source>
        <tissue evidence="1">Shoot tissue taken approximately 20 cm above the soil surface</tissue>
    </source>
</reference>
<name>A0A0A8YF90_ARUDO</name>
<evidence type="ECO:0000313" key="1">
    <source>
        <dbReference type="EMBL" id="JAD23920.1"/>
    </source>
</evidence>
<dbReference type="EMBL" id="GBRH01273975">
    <property type="protein sequence ID" value="JAD23920.1"/>
    <property type="molecule type" value="Transcribed_RNA"/>
</dbReference>